<feature type="domain" description="Ig-like" evidence="2">
    <location>
        <begin position="2166"/>
        <end position="2236"/>
    </location>
</feature>
<dbReference type="CDD" id="cd15482">
    <property type="entry name" value="Sialidase_non-viral"/>
    <property type="match status" value="2"/>
</dbReference>
<organism evidence="3 4">
    <name type="scientific">Flavobacterium piscis</name>
    <dbReference type="NCBI Taxonomy" id="1114874"/>
    <lineage>
        <taxon>Bacteria</taxon>
        <taxon>Pseudomonadati</taxon>
        <taxon>Bacteroidota</taxon>
        <taxon>Flavobacteriia</taxon>
        <taxon>Flavobacteriales</taxon>
        <taxon>Flavobacteriaceae</taxon>
        <taxon>Flavobacterium</taxon>
    </lineage>
</organism>
<dbReference type="EMBL" id="JAVDWQ010000008">
    <property type="protein sequence ID" value="MDR7210638.1"/>
    <property type="molecule type" value="Genomic_DNA"/>
</dbReference>
<proteinExistence type="predicted"/>
<keyword evidence="1" id="KW-0732">Signal</keyword>
<dbReference type="Pfam" id="PF13585">
    <property type="entry name" value="CHU_C"/>
    <property type="match status" value="1"/>
</dbReference>
<feature type="domain" description="Ig-like" evidence="2">
    <location>
        <begin position="1938"/>
        <end position="2009"/>
    </location>
</feature>
<accession>A0ABU1Y8S2</accession>
<evidence type="ECO:0000256" key="1">
    <source>
        <dbReference type="SAM" id="SignalP"/>
    </source>
</evidence>
<dbReference type="RefSeq" id="WP_310281889.1">
    <property type="nucleotide sequence ID" value="NZ_JAVDWQ010000008.1"/>
</dbReference>
<evidence type="ECO:0000313" key="3">
    <source>
        <dbReference type="EMBL" id="MDR7210638.1"/>
    </source>
</evidence>
<dbReference type="InterPro" id="IPR044023">
    <property type="entry name" value="Ig_7"/>
</dbReference>
<evidence type="ECO:0000313" key="4">
    <source>
        <dbReference type="Proteomes" id="UP001269081"/>
    </source>
</evidence>
<comment type="caution">
    <text evidence="3">The sequence shown here is derived from an EMBL/GenBank/DDBJ whole genome shotgun (WGS) entry which is preliminary data.</text>
</comment>
<dbReference type="Proteomes" id="UP001269081">
    <property type="component" value="Unassembled WGS sequence"/>
</dbReference>
<sequence length="2410" mass="261402">MKLKITLSFIVFLQCVFVFSQEINPNSSNNFLLEDKNGHLIQNLEQQKQFLKIREEKVKAEILNLKKVNLNSKKGNLTSKTEAILQAVEMCTNGGFEQYENIDGSSYLKNFLYTIGDPPGPTQCRSITNTADSYINRYNPNNMDIMATGVTANLVDPYIGDIKAFDQYALKINHENSSTYGSIVQSKRFKTNNENYLKFNYKAVLQSVYDDSHADNQAFVKARILDKNKVVVNEFCLVGDEKNCIFSKVPSQDSYYVTLYTTNWQSGFLDISSIPNNEEFTVEFMASRCGLGGHFGYMYVDDICLLHSSENFQGSVELDPLNKVCPGLPISVCGTYTVPNSGGISATVKKITLTIYNSNNVSVYTTSTTSSIDTTNKKFCFTLNATNFPNSTNANYNVGVQVDYDISGTSCTGTTFNSAIDPDANPGWDISFLNCTSSCNINVTNAKISQCDANHDGSENFDLSKLNSLVVSSTTGLNFSYFKNYNEAGANLNAIANFTNYPSSSASIFVRVSKDATCYKIISASLEVRNPTANISGILNVCSGSTVLTASPGSSYLWSTGETSQSITVTSLGNYSVTVTDSFGCSSDASVTIEPSQTAVSPVLQITQPSCFASTGTIKITSTASQYSFDDGVTWSTNSTKSNLYPGNYLVKIKTINGCTSYSQSVTITAASTSYPNYNYNNPLFCGDTGSITITTPATYYSFDDGVTWGNNSTATSLLPGNYKIRTKDLQGCISSANNVLLSSNTLEIPTYTTTQPACTIKGSITINTVSDFYTFDGGSTWVTSNKMGNLNTGSYSLGIKNALGCTSNYTYVYLNDFEYSYPEYTTEQPVCGRDGSITITTIADLYSFDNGVTWTSNNVKILPFGNYQIKVKNGAGCISSANYANLYQPYLNLPVISVEQPTCGVNGKITINSLSDFYSFDNGATWTTLNSKSLPPGVYSIIVKNSIGCISYANSVYLNNPNIDSPNYTVVQPTCTTSGSITINTVAAFYSFDGGYTWGTSPSKSNLNSYEYYNLAIKNNLGCISNYVSVSINDPKLPNPDYTVTNPSCGNIGNITFNTIADYYSIDYGATWGTSNTFNNLKQGYYYLMIKKANCTSNIIQIYMDNLNLAQPNLTIVQPTCGTKGSIKITTKADFYSIDGTNWGTNPLFSNLLPGYYSPRIKNNQGCISNYNSVLLQEFYLPVPTFTTTQPTCGKGGSITFTSTEAQYSIDGGNTWSVNPVFTNLNPGSYYLVIKNTSGCTSYTYGVYATLQQYYLPNPDFTIIQPSCGINGSITIATVATSYSFDNGYTWTTNPVLSGLTSGYYTIMIKNAAGCKSNYVSIYINPYYLPNPNIKVVQPSCGNGGSITVTTPADKYSFDGGTTWTTNPILLNPTSASYTVLIKNATGCKSNSQYFYINEYYLPSPNITTIQATCSTPTGTIIINSTADQYSFDGGTTWTTNPVKKNLAGGSYNVLIKNTSGCTSYSAYSYIYTPPAIPAAPTAKIVQPSSCGATDGSITITTPAISYSFNDGNSWTTSPTKINIGAGTYIVKIKTNSYSCESLTTAVNLSSGTTIAAPAFTATQPNCSSSKGAITITTNAATYSYDNGLTYVFSNTKTDLSPGIYFIKIKNLAGCVSDAASITISPLSALPAPAYKVIQPNCTNFTGSISIDTVADFYSFDNGITFGTSNTKSNLSPGTYNLVIKYNTGCISLGTPVTIDTAPTIPEAPQVVVTDPIGCSSAKGSIMVSTVANLYSFDDGATWNISNTASVSPGNYFIRIKYTNGCASVAYKATINTPPNAPSSPTLNVSQPISCSNPFGTIFITSTAYQYSFDNGTNYSTNPNSGNLIAGTYLVRVKNSSGCESAPSSIAINPPTDYPDNPTFTTIQPDCNNLKGAITITSTAPEYSFDNGVSWTTNAGQSNLDPKNYFIKVKNNDGCVSNATTVTIIPFTNFTQKPTLTNPQTFCIQQNATLNSITITGQNIKWYDVLTNGNLLANTILIQNGITYYASQTINGCESERIPVTINIQNTPLPTGNTNQPFCSMQNPTVANIQITGDQIKWYDALNNGSLVSNTTNLQNGKTYFVTQTISGCESERFGVTVSIVNTPSAPTGNLNQSFCKNENAKLSNIQISGQNIKWHDTNIAVATLPNTTLLENNRTYYASQTVGCESDRTPVLIRIYDTASPTGNRNQQFCIDENATIATLNILGTSVKWYDAATNGNILSQTTLLQNGVYYVTQTLNNCESERLPIIVKIQDTQIPIADSPQTFCIQKNAKISDINITGENIKWFESISSSVGLSESALLENGSTYYASQTINNCESDRISISINILEATTGDCINFVDELPFPKFFTPNNDGYNDTWTIDFAYLKPNTGIRIFDRYGKFLKELSVNTAWDGTYIGQDEPASDYWFTVTRFNGTEYRGHFSLKR</sequence>
<dbReference type="Pfam" id="PF19081">
    <property type="entry name" value="Ig_7"/>
    <property type="match status" value="2"/>
</dbReference>
<dbReference type="SUPFAM" id="SSF50939">
    <property type="entry name" value="Sialidases"/>
    <property type="match status" value="3"/>
</dbReference>
<protein>
    <submittedName>
        <fullName evidence="3">Gliding motility-associated-like protein</fullName>
    </submittedName>
</protein>
<feature type="signal peptide" evidence="1">
    <location>
        <begin position="1"/>
        <end position="20"/>
    </location>
</feature>
<name>A0ABU1Y8S2_9FLAO</name>
<dbReference type="NCBIfam" id="TIGR04131">
    <property type="entry name" value="Bac_Flav_CTERM"/>
    <property type="match status" value="1"/>
</dbReference>
<dbReference type="InterPro" id="IPR026341">
    <property type="entry name" value="T9SS_type_B"/>
</dbReference>
<keyword evidence="4" id="KW-1185">Reference proteome</keyword>
<reference evidence="3 4" key="1">
    <citation type="submission" date="2023-07" db="EMBL/GenBank/DDBJ databases">
        <title>Sorghum-associated microbial communities from plants grown in Nebraska, USA.</title>
        <authorList>
            <person name="Schachtman D."/>
        </authorList>
    </citation>
    <scope>NUCLEOTIDE SEQUENCE [LARGE SCALE GENOMIC DNA]</scope>
    <source>
        <strain evidence="3 4">4129</strain>
    </source>
</reference>
<evidence type="ECO:0000259" key="2">
    <source>
        <dbReference type="Pfam" id="PF19081"/>
    </source>
</evidence>
<feature type="chain" id="PRO_5046235546" evidence="1">
    <location>
        <begin position="21"/>
        <end position="2410"/>
    </location>
</feature>
<dbReference type="InterPro" id="IPR036278">
    <property type="entry name" value="Sialidase_sf"/>
</dbReference>
<gene>
    <name evidence="3" type="ORF">J2W48_002588</name>
</gene>